<proteinExistence type="predicted"/>
<dbReference type="RefSeq" id="WP_069398496.1">
    <property type="nucleotide sequence ID" value="NZ_JACKTB010000097.1"/>
</dbReference>
<protein>
    <recommendedName>
        <fullName evidence="3">TetR family transcriptional regulator</fullName>
    </recommendedName>
</protein>
<evidence type="ECO:0000313" key="2">
    <source>
        <dbReference type="Proteomes" id="UP000094224"/>
    </source>
</evidence>
<dbReference type="EMBL" id="MIHC01000001">
    <property type="protein sequence ID" value="ODR11029.1"/>
    <property type="molecule type" value="Genomic_DNA"/>
</dbReference>
<evidence type="ECO:0008006" key="3">
    <source>
        <dbReference type="Google" id="ProtNLM"/>
    </source>
</evidence>
<dbReference type="AlphaFoldDB" id="A0A1E3T975"/>
<dbReference type="Proteomes" id="UP000094224">
    <property type="component" value="Unassembled WGS sequence"/>
</dbReference>
<name>A0A1E3T975_9MYCO</name>
<gene>
    <name evidence="1" type="ORF">BHQ21_01310</name>
</gene>
<reference evidence="2" key="1">
    <citation type="submission" date="2016-09" db="EMBL/GenBank/DDBJ databases">
        <authorList>
            <person name="Greninger A.L."/>
            <person name="Jerome K.R."/>
            <person name="Mcnair B."/>
            <person name="Wallis C."/>
            <person name="Fang F."/>
        </authorList>
    </citation>
    <scope>NUCLEOTIDE SEQUENCE [LARGE SCALE GENOMIC DNA]</scope>
    <source>
        <strain evidence="2">BC1_M4</strain>
    </source>
</reference>
<sequence length="71" mass="8055">MYARLAQAEAVVLNFFVTELLRINPRVHDPEYTARILHASGRELLRLHLCDPQTATVERLGTFVRRLGAPA</sequence>
<evidence type="ECO:0000313" key="1">
    <source>
        <dbReference type="EMBL" id="ODR11029.1"/>
    </source>
</evidence>
<accession>A0A1E3T975</accession>
<comment type="caution">
    <text evidence="1">The sequence shown here is derived from an EMBL/GenBank/DDBJ whole genome shotgun (WGS) entry which is preliminary data.</text>
</comment>
<keyword evidence="2" id="KW-1185">Reference proteome</keyword>
<organism evidence="1 2">
    <name type="scientific">Mycobacterium sherrisii</name>
    <dbReference type="NCBI Taxonomy" id="243061"/>
    <lineage>
        <taxon>Bacteria</taxon>
        <taxon>Bacillati</taxon>
        <taxon>Actinomycetota</taxon>
        <taxon>Actinomycetes</taxon>
        <taxon>Mycobacteriales</taxon>
        <taxon>Mycobacteriaceae</taxon>
        <taxon>Mycobacterium</taxon>
        <taxon>Mycobacterium simiae complex</taxon>
    </lineage>
</organism>